<dbReference type="EMBL" id="FOXH01000005">
    <property type="protein sequence ID" value="SFP73751.1"/>
    <property type="molecule type" value="Genomic_DNA"/>
</dbReference>
<dbReference type="InterPro" id="IPR000595">
    <property type="entry name" value="cNMP-bd_dom"/>
</dbReference>
<dbReference type="OrthoDB" id="667553at2"/>
<dbReference type="RefSeq" id="WP_143095202.1">
    <property type="nucleotide sequence ID" value="NZ_FOXH01000005.1"/>
</dbReference>
<dbReference type="PROSITE" id="PS50042">
    <property type="entry name" value="CNMP_BINDING_3"/>
    <property type="match status" value="1"/>
</dbReference>
<keyword evidence="2" id="KW-0418">Kinase</keyword>
<dbReference type="SUPFAM" id="SSF51206">
    <property type="entry name" value="cAMP-binding domain-like"/>
    <property type="match status" value="1"/>
</dbReference>
<dbReference type="Gene3D" id="2.60.120.10">
    <property type="entry name" value="Jelly Rolls"/>
    <property type="match status" value="1"/>
</dbReference>
<organism evidence="2 3">
    <name type="scientific">Pseudarcicella hirudinis</name>
    <dbReference type="NCBI Taxonomy" id="1079859"/>
    <lineage>
        <taxon>Bacteria</taxon>
        <taxon>Pseudomonadati</taxon>
        <taxon>Bacteroidota</taxon>
        <taxon>Cytophagia</taxon>
        <taxon>Cytophagales</taxon>
        <taxon>Flectobacillaceae</taxon>
        <taxon>Pseudarcicella</taxon>
    </lineage>
</organism>
<evidence type="ECO:0000259" key="1">
    <source>
        <dbReference type="PROSITE" id="PS50042"/>
    </source>
</evidence>
<accession>A0A1I5SSZ1</accession>
<dbReference type="Proteomes" id="UP000199306">
    <property type="component" value="Unassembled WGS sequence"/>
</dbReference>
<reference evidence="2 3" key="1">
    <citation type="submission" date="2016-10" db="EMBL/GenBank/DDBJ databases">
        <authorList>
            <person name="de Groot N.N."/>
        </authorList>
    </citation>
    <scope>NUCLEOTIDE SEQUENCE [LARGE SCALE GENOMIC DNA]</scope>
    <source>
        <strain evidence="3">E92,LMG 26720,CCM 7988</strain>
    </source>
</reference>
<dbReference type="Pfam" id="PF00027">
    <property type="entry name" value="cNMP_binding"/>
    <property type="match status" value="1"/>
</dbReference>
<evidence type="ECO:0000313" key="3">
    <source>
        <dbReference type="Proteomes" id="UP000199306"/>
    </source>
</evidence>
<dbReference type="AlphaFoldDB" id="A0A1I5SSZ1"/>
<protein>
    <submittedName>
        <fullName evidence="2">cAMP-binding domain of CRP or a regulatory subunit of cAMP-dependent protein kinases</fullName>
    </submittedName>
</protein>
<keyword evidence="3" id="KW-1185">Reference proteome</keyword>
<keyword evidence="2" id="KW-0808">Transferase</keyword>
<dbReference type="InterPro" id="IPR018490">
    <property type="entry name" value="cNMP-bd_dom_sf"/>
</dbReference>
<proteinExistence type="predicted"/>
<name>A0A1I5SSZ1_9BACT</name>
<feature type="domain" description="Cyclic nucleotide-binding" evidence="1">
    <location>
        <begin position="10"/>
        <end position="113"/>
    </location>
</feature>
<gene>
    <name evidence="2" type="ORF">SAMN04515674_105188</name>
</gene>
<sequence>MDTLVAAIRKFNVLNQEELSEIPRYFRVSHIPKRRFFLQVGQIAPQLCFVKKGLLRNFVKKNDTTEIVNSFSEELTFNLVNVSFLTQTPSSEYIQALEDTELLTIDYKNMQKLYSHHHGWERIGRLLLESAVIEQNLRIRSFLEETAQMRYEKFMQRYPGLLHRTHQYHIASYLGITPESLSRLRKHIYIQ</sequence>
<evidence type="ECO:0000313" key="2">
    <source>
        <dbReference type="EMBL" id="SFP73751.1"/>
    </source>
</evidence>
<dbReference type="STRING" id="1079859.SAMN04515674_105188"/>
<dbReference type="InterPro" id="IPR014710">
    <property type="entry name" value="RmlC-like_jellyroll"/>
</dbReference>
<dbReference type="GO" id="GO:0016301">
    <property type="term" value="F:kinase activity"/>
    <property type="evidence" value="ECO:0007669"/>
    <property type="project" value="UniProtKB-KW"/>
</dbReference>